<name>A0AA37TBG8_9GAMM</name>
<dbReference type="Proteomes" id="UP001156870">
    <property type="component" value="Unassembled WGS sequence"/>
</dbReference>
<dbReference type="PROSITE" id="PS51257">
    <property type="entry name" value="PROKAR_LIPOPROTEIN"/>
    <property type="match status" value="1"/>
</dbReference>
<accession>A0AA37TBG8</accession>
<keyword evidence="2" id="KW-1185">Reference proteome</keyword>
<dbReference type="RefSeq" id="WP_232594386.1">
    <property type="nucleotide sequence ID" value="NZ_BSPD01000064.1"/>
</dbReference>
<evidence type="ECO:0000313" key="2">
    <source>
        <dbReference type="Proteomes" id="UP001156870"/>
    </source>
</evidence>
<protein>
    <submittedName>
        <fullName evidence="1">Uncharacterized protein</fullName>
    </submittedName>
</protein>
<gene>
    <name evidence="1" type="ORF">GCM10007877_27290</name>
</gene>
<dbReference type="AlphaFoldDB" id="A0AA37TBG8"/>
<comment type="caution">
    <text evidence="1">The sequence shown here is derived from an EMBL/GenBank/DDBJ whole genome shotgun (WGS) entry which is preliminary data.</text>
</comment>
<reference evidence="1 2" key="1">
    <citation type="journal article" date="2014" name="Int. J. Syst. Evol. Microbiol.">
        <title>Complete genome sequence of Corynebacterium casei LMG S-19264T (=DSM 44701T), isolated from a smear-ripened cheese.</title>
        <authorList>
            <consortium name="US DOE Joint Genome Institute (JGI-PGF)"/>
            <person name="Walter F."/>
            <person name="Albersmeier A."/>
            <person name="Kalinowski J."/>
            <person name="Ruckert C."/>
        </authorList>
    </citation>
    <scope>NUCLEOTIDE SEQUENCE [LARGE SCALE GENOMIC DNA]</scope>
    <source>
        <strain evidence="1 2">NBRC 110095</strain>
    </source>
</reference>
<proteinExistence type="predicted"/>
<organism evidence="1 2">
    <name type="scientific">Marinibactrum halimedae</name>
    <dbReference type="NCBI Taxonomy" id="1444977"/>
    <lineage>
        <taxon>Bacteria</taxon>
        <taxon>Pseudomonadati</taxon>
        <taxon>Pseudomonadota</taxon>
        <taxon>Gammaproteobacteria</taxon>
        <taxon>Cellvibrionales</taxon>
        <taxon>Cellvibrionaceae</taxon>
        <taxon>Marinibactrum</taxon>
    </lineage>
</organism>
<evidence type="ECO:0000313" key="1">
    <source>
        <dbReference type="EMBL" id="GLS27010.1"/>
    </source>
</evidence>
<sequence>MNKLFNTLLLGVVAALSGCLEVEDNNNDDVTVTYEEITVTARGRVVDAYDEREVSSASITVKRGDTVLIDSYEAENGRFELPELPAGADLEFIISSTNGEFMQRVFYSELNGYLGSDNYEDIGLLKVSQPITVDFSVVNEETQEVISNLEFYAHSHAELQEGRYYRYNGASSYQDYAHRSTFNSERGVYEITLPQHIDTNVLLDLDVDGDGLEDYHSARFGVTTVDGVLTIAEANTDWLGTLELEVGVRGAIEFRISVLDEQLQPIPTAIFYNDDSVALSESRYDEALGQHIVEALVRPEGADLRMPAFTYNDVNYQSATIDIFGSGRDRVNVQFGNVNNLDSYVGFDIRPVIDLVVMPKIADQSSSVNLLHAGVNSEGALQAFYSEPITIEASEVALFENGSSRIVRDGSGSTQILRRGGAVPVDVSMDLNGTRLTVIPAQPLLDQVAYQYSVGDFTVNAEGDQMISVDLSVDDSIRFSAGENGSVGEFNPAMIKADNRNYRTNNVEIITENSAGFGSFGGRGAGEVYLYFPPSIVGLQTLYIRVVSVTRNGVVEAEDSRLRSIITSGNSPSADLRHVVVSVSDNENVNVYSSNEILLGTAFEEGLSYYEVNLYGSFYLQDNESSNVNSVTIEYSYQTRNGDTTTGEMTLPVQ</sequence>
<dbReference type="EMBL" id="BSPD01000064">
    <property type="protein sequence ID" value="GLS27010.1"/>
    <property type="molecule type" value="Genomic_DNA"/>
</dbReference>